<keyword evidence="2" id="KW-0547">Nucleotide-binding</keyword>
<evidence type="ECO:0000256" key="6">
    <source>
        <dbReference type="ARBA" id="ARBA00022839"/>
    </source>
</evidence>
<keyword evidence="9" id="KW-0234">DNA repair</keyword>
<evidence type="ECO:0000256" key="1">
    <source>
        <dbReference type="ARBA" id="ARBA00022722"/>
    </source>
</evidence>
<dbReference type="EMBL" id="VNJI01000024">
    <property type="protein sequence ID" value="TVY08357.1"/>
    <property type="molecule type" value="Genomic_DNA"/>
</dbReference>
<reference evidence="11 12" key="1">
    <citation type="submission" date="2019-07" db="EMBL/GenBank/DDBJ databases">
        <authorList>
            <person name="Kim J."/>
        </authorList>
    </citation>
    <scope>NUCLEOTIDE SEQUENCE [LARGE SCALE GENOMIC DNA]</scope>
    <source>
        <strain evidence="11 12">JC52</strain>
    </source>
</reference>
<dbReference type="GO" id="GO:0006281">
    <property type="term" value="P:DNA repair"/>
    <property type="evidence" value="ECO:0007669"/>
    <property type="project" value="UniProtKB-KW"/>
</dbReference>
<dbReference type="Proteomes" id="UP000317036">
    <property type="component" value="Unassembled WGS sequence"/>
</dbReference>
<evidence type="ECO:0000256" key="5">
    <source>
        <dbReference type="ARBA" id="ARBA00022806"/>
    </source>
</evidence>
<keyword evidence="7" id="KW-0067">ATP-binding</keyword>
<organism evidence="11 12">
    <name type="scientific">Paenibacillus cremeus</name>
    <dbReference type="NCBI Taxonomy" id="2163881"/>
    <lineage>
        <taxon>Bacteria</taxon>
        <taxon>Bacillati</taxon>
        <taxon>Bacillota</taxon>
        <taxon>Bacilli</taxon>
        <taxon>Bacillales</taxon>
        <taxon>Paenibacillaceae</taxon>
        <taxon>Paenibacillus</taxon>
    </lineage>
</organism>
<keyword evidence="5" id="KW-0347">Helicase</keyword>
<dbReference type="AlphaFoldDB" id="A0A559K8A6"/>
<evidence type="ECO:0000313" key="11">
    <source>
        <dbReference type="EMBL" id="TVY08357.1"/>
    </source>
</evidence>
<keyword evidence="12" id="KW-1185">Reference proteome</keyword>
<evidence type="ECO:0000256" key="3">
    <source>
        <dbReference type="ARBA" id="ARBA00022763"/>
    </source>
</evidence>
<keyword evidence="8" id="KW-0238">DNA-binding</keyword>
<keyword evidence="1" id="KW-0540">Nuclease</keyword>
<gene>
    <name evidence="11" type="ORF">FPZ49_19120</name>
</gene>
<evidence type="ECO:0000256" key="4">
    <source>
        <dbReference type="ARBA" id="ARBA00022801"/>
    </source>
</evidence>
<evidence type="ECO:0000256" key="7">
    <source>
        <dbReference type="ARBA" id="ARBA00022840"/>
    </source>
</evidence>
<dbReference type="OrthoDB" id="9758506at2"/>
<dbReference type="InterPro" id="IPR027417">
    <property type="entry name" value="P-loop_NTPase"/>
</dbReference>
<dbReference type="InterPro" id="IPR038726">
    <property type="entry name" value="PDDEXK_AddAB-type"/>
</dbReference>
<evidence type="ECO:0000256" key="9">
    <source>
        <dbReference type="ARBA" id="ARBA00023204"/>
    </source>
</evidence>
<proteinExistence type="predicted"/>
<protein>
    <recommendedName>
        <fullName evidence="10">PD-(D/E)XK endonuclease-like domain-containing protein</fullName>
    </recommendedName>
</protein>
<keyword evidence="4" id="KW-0378">Hydrolase</keyword>
<dbReference type="Gene3D" id="3.90.320.10">
    <property type="match status" value="1"/>
</dbReference>
<evidence type="ECO:0000259" key="10">
    <source>
        <dbReference type="Pfam" id="PF12705"/>
    </source>
</evidence>
<dbReference type="GO" id="GO:0003677">
    <property type="term" value="F:DNA binding"/>
    <property type="evidence" value="ECO:0007669"/>
    <property type="project" value="UniProtKB-KW"/>
</dbReference>
<sequence length="949" mass="107147">MPSHAQGHMLLERVSREFGPVLNTEIKTLESWTLERVKLLLTQNELSYLTPAEARWIICRLLQLEASSNESYLHGITVSPGVTDVFHQAIVDLRSAGIAAEQLNIADFENEDKGHFVKKLLYRYEQELQRKQLVDLAGLLGWVKQLPSLGIDAVIVVNEEVIRTDLDQQLLIALTGGTYTTLAKEPVFTDPESEFPIEQTEIFHASGVLAEVREVFRRVSEMSIPWDQIELVLSNEEHYAGAVNTISSGAGICCTYAGGLSIGLTNAGKAAKLFLDWLESNYNVEHLLLALKQGYIRLKTKQNEADVTTFSLIRELERTGIGWGKERYRLLEKRIAEASDEETILKLRLLNSFVQHLFNLVTEKALSSVQGLIEALIEFTSTYAVLKDEEEHQVLSGIKVLQQSLAAAGELEMETALVFQYVREGLSQLRIRVSGTPSPGHIHVAPLAAGGLSGRPYTFILGMGEKNWKVSARQDPVLLDEERARIHPALITGIGRVGRTLEQRSRRLGMIHGTCFFSFCSYDPTEGYEQVSAYELLQVYRMKTGQPSTDFETMLKQLANGARYAGIGSRLAMDSADVWMSALLSSGSQIKDGSEAVYAHYLHISDGVIAAGARKGTSLSPYDGILDPSAYPVEKPEAGFNLAFSASKLEMYARCPLQYYYHDILGVRKNDTAVLDRSKWLNALQRGSLMHDIFNKYLTEMKEQRRSAAEPLTHDGSRLKELTEQVIQHFREQIPEPSEHIFRKECDSIRKDVSSFYVNEQRRSTIPAYMELQLHESEESPMLLELSDELTLPIRGFVDRVDAVRPHHYKIFDYKTGSPRRYKQNECFSGGKQLQLSLYGLAVEQWMRQTGFDPEAKVIESSYYFPTEKGMGEEVGRPQDRRKELTSLVVAMLDAMKQGLYPPTKDPKNCTWCDYKDVCDSHAEQFKAKREQPDNGERLARILEVERFD</sequence>
<comment type="caution">
    <text evidence="11">The sequence shown here is derived from an EMBL/GenBank/DDBJ whole genome shotgun (WGS) entry which is preliminary data.</text>
</comment>
<dbReference type="GO" id="GO:0004527">
    <property type="term" value="F:exonuclease activity"/>
    <property type="evidence" value="ECO:0007669"/>
    <property type="project" value="UniProtKB-KW"/>
</dbReference>
<dbReference type="PANTHER" id="PTHR30591:SF1">
    <property type="entry name" value="RECBCD ENZYME SUBUNIT RECC"/>
    <property type="match status" value="1"/>
</dbReference>
<keyword evidence="6" id="KW-0269">Exonuclease</keyword>
<dbReference type="SUPFAM" id="SSF52980">
    <property type="entry name" value="Restriction endonuclease-like"/>
    <property type="match status" value="1"/>
</dbReference>
<dbReference type="Pfam" id="PF12705">
    <property type="entry name" value="PDDEXK_1"/>
    <property type="match status" value="1"/>
</dbReference>
<dbReference type="GO" id="GO:0004386">
    <property type="term" value="F:helicase activity"/>
    <property type="evidence" value="ECO:0007669"/>
    <property type="project" value="UniProtKB-KW"/>
</dbReference>
<evidence type="ECO:0000313" key="12">
    <source>
        <dbReference type="Proteomes" id="UP000317036"/>
    </source>
</evidence>
<dbReference type="InterPro" id="IPR011335">
    <property type="entry name" value="Restrct_endonuc-II-like"/>
</dbReference>
<dbReference type="PANTHER" id="PTHR30591">
    <property type="entry name" value="RECBCD ENZYME SUBUNIT RECC"/>
    <property type="match status" value="1"/>
</dbReference>
<accession>A0A559K8A6</accession>
<feature type="domain" description="PD-(D/E)XK endonuclease-like" evidence="10">
    <location>
        <begin position="644"/>
        <end position="920"/>
    </location>
</feature>
<name>A0A559K8A6_9BACL</name>
<dbReference type="GO" id="GO:0006310">
    <property type="term" value="P:DNA recombination"/>
    <property type="evidence" value="ECO:0007669"/>
    <property type="project" value="TreeGrafter"/>
</dbReference>
<keyword evidence="3" id="KW-0227">DNA damage</keyword>
<dbReference type="GO" id="GO:0005524">
    <property type="term" value="F:ATP binding"/>
    <property type="evidence" value="ECO:0007669"/>
    <property type="project" value="UniProtKB-KW"/>
</dbReference>
<dbReference type="SUPFAM" id="SSF52540">
    <property type="entry name" value="P-loop containing nucleoside triphosphate hydrolases"/>
    <property type="match status" value="1"/>
</dbReference>
<evidence type="ECO:0000256" key="2">
    <source>
        <dbReference type="ARBA" id="ARBA00022741"/>
    </source>
</evidence>
<dbReference type="InterPro" id="IPR011604">
    <property type="entry name" value="PDDEXK-like_dom_sf"/>
</dbReference>
<evidence type="ECO:0000256" key="8">
    <source>
        <dbReference type="ARBA" id="ARBA00023125"/>
    </source>
</evidence>